<dbReference type="AlphaFoldDB" id="A0A517SQZ0"/>
<sequence length="302" mass="32617">MGLSDKTYGIQLQTDIGEIGFNHPILPEIRSMSAHPSLLWRAFTSLTFVVIACSFGTVAIAQNTDRPELPHGPLRQTILLGETLVRQTDTHPLTREFVGNSLQCSSCHLDGGQHPQAATFIGVAAAYPAWAPREQKVITLEDRILNCFLRSQNGTRPAAGSEPSVAIAAYITWLSEGTKLKMNAKQSLGPHHITMLTSPKLPASIDRGKQLYADRCQDCHADNGSGTDDGPAVWGDESYNDGAGLAKVPKLASWLKVAMPPDEADLSVQASFDLAAYLNSHPRPHFEPPALSVPHIETPAAQ</sequence>
<evidence type="ECO:0000256" key="1">
    <source>
        <dbReference type="ARBA" id="ARBA00022617"/>
    </source>
</evidence>
<evidence type="ECO:0000256" key="5">
    <source>
        <dbReference type="SAM" id="Phobius"/>
    </source>
</evidence>
<keyword evidence="1 4" id="KW-0349">Heme</keyword>
<dbReference type="Gene3D" id="1.10.760.10">
    <property type="entry name" value="Cytochrome c-like domain"/>
    <property type="match status" value="2"/>
</dbReference>
<keyword evidence="2 4" id="KW-0479">Metal-binding</keyword>
<proteinExistence type="predicted"/>
<dbReference type="GO" id="GO:0046872">
    <property type="term" value="F:metal ion binding"/>
    <property type="evidence" value="ECO:0007669"/>
    <property type="project" value="UniProtKB-KW"/>
</dbReference>
<dbReference type="InterPro" id="IPR036909">
    <property type="entry name" value="Cyt_c-like_dom_sf"/>
</dbReference>
<evidence type="ECO:0000313" key="7">
    <source>
        <dbReference type="EMBL" id="QDT58555.1"/>
    </source>
</evidence>
<evidence type="ECO:0000256" key="2">
    <source>
        <dbReference type="ARBA" id="ARBA00022723"/>
    </source>
</evidence>
<keyword evidence="8" id="KW-1185">Reference proteome</keyword>
<evidence type="ECO:0000259" key="6">
    <source>
        <dbReference type="PROSITE" id="PS51007"/>
    </source>
</evidence>
<gene>
    <name evidence="7" type="primary">soxA_1</name>
    <name evidence="7" type="ORF">SV7mr_10480</name>
</gene>
<feature type="domain" description="Cytochrome c" evidence="6">
    <location>
        <begin position="203"/>
        <end position="282"/>
    </location>
</feature>
<dbReference type="SUPFAM" id="SSF46626">
    <property type="entry name" value="Cytochrome c"/>
    <property type="match status" value="2"/>
</dbReference>
<protein>
    <submittedName>
        <fullName evidence="7">SoxAX cytochrome complex subunit A</fullName>
        <ecNumber evidence="7">1.8.2.-</ecNumber>
    </submittedName>
</protein>
<keyword evidence="5" id="KW-1133">Transmembrane helix</keyword>
<keyword evidence="5" id="KW-0812">Transmembrane</keyword>
<dbReference type="EC" id="1.8.2.-" evidence="7"/>
<dbReference type="GO" id="GO:0009055">
    <property type="term" value="F:electron transfer activity"/>
    <property type="evidence" value="ECO:0007669"/>
    <property type="project" value="InterPro"/>
</dbReference>
<name>A0A517SQZ0_9BACT</name>
<dbReference type="PROSITE" id="PS51007">
    <property type="entry name" value="CYTC"/>
    <property type="match status" value="1"/>
</dbReference>
<dbReference type="InterPro" id="IPR009056">
    <property type="entry name" value="Cyt_c-like_dom"/>
</dbReference>
<keyword evidence="5" id="KW-0472">Membrane</keyword>
<evidence type="ECO:0000256" key="4">
    <source>
        <dbReference type="PROSITE-ProRule" id="PRU00433"/>
    </source>
</evidence>
<dbReference type="Pfam" id="PF13442">
    <property type="entry name" value="Cytochrome_CBB3"/>
    <property type="match status" value="1"/>
</dbReference>
<dbReference type="PANTHER" id="PTHR35008">
    <property type="entry name" value="BLL4482 PROTEIN-RELATED"/>
    <property type="match status" value="1"/>
</dbReference>
<keyword evidence="3 4" id="KW-0408">Iron</keyword>
<evidence type="ECO:0000256" key="3">
    <source>
        <dbReference type="ARBA" id="ARBA00023004"/>
    </source>
</evidence>
<dbReference type="InterPro" id="IPR051459">
    <property type="entry name" value="Cytochrome_c-type_DH"/>
</dbReference>
<keyword evidence="7" id="KW-0560">Oxidoreductase</keyword>
<accession>A0A517SQZ0</accession>
<dbReference type="Pfam" id="PF21342">
    <property type="entry name" value="SoxA-TsdA_cyt-c"/>
    <property type="match status" value="1"/>
</dbReference>
<dbReference type="PANTHER" id="PTHR35008:SF4">
    <property type="entry name" value="BLL4482 PROTEIN"/>
    <property type="match status" value="1"/>
</dbReference>
<feature type="transmembrane region" description="Helical" evidence="5">
    <location>
        <begin position="38"/>
        <end position="61"/>
    </location>
</feature>
<reference evidence="7 8" key="1">
    <citation type="submission" date="2019-02" db="EMBL/GenBank/DDBJ databases">
        <title>Deep-cultivation of Planctomycetes and their phenomic and genomic characterization uncovers novel biology.</title>
        <authorList>
            <person name="Wiegand S."/>
            <person name="Jogler M."/>
            <person name="Boedeker C."/>
            <person name="Pinto D."/>
            <person name="Vollmers J."/>
            <person name="Rivas-Marin E."/>
            <person name="Kohn T."/>
            <person name="Peeters S.H."/>
            <person name="Heuer A."/>
            <person name="Rast P."/>
            <person name="Oberbeckmann S."/>
            <person name="Bunk B."/>
            <person name="Jeske O."/>
            <person name="Meyerdierks A."/>
            <person name="Storesund J.E."/>
            <person name="Kallscheuer N."/>
            <person name="Luecker S."/>
            <person name="Lage O.M."/>
            <person name="Pohl T."/>
            <person name="Merkel B.J."/>
            <person name="Hornburger P."/>
            <person name="Mueller R.-W."/>
            <person name="Bruemmer F."/>
            <person name="Labrenz M."/>
            <person name="Spormann A.M."/>
            <person name="Op den Camp H."/>
            <person name="Overmann J."/>
            <person name="Amann R."/>
            <person name="Jetten M.S.M."/>
            <person name="Mascher T."/>
            <person name="Medema M.H."/>
            <person name="Devos D.P."/>
            <person name="Kaster A.-K."/>
            <person name="Ovreas L."/>
            <person name="Rohde M."/>
            <person name="Galperin M.Y."/>
            <person name="Jogler C."/>
        </authorList>
    </citation>
    <scope>NUCLEOTIDE SEQUENCE [LARGE SCALE GENOMIC DNA]</scope>
    <source>
        <strain evidence="7 8">SV_7m_r</strain>
    </source>
</reference>
<evidence type="ECO:0000313" key="8">
    <source>
        <dbReference type="Proteomes" id="UP000315003"/>
    </source>
</evidence>
<dbReference type="GO" id="GO:0020037">
    <property type="term" value="F:heme binding"/>
    <property type="evidence" value="ECO:0007669"/>
    <property type="project" value="InterPro"/>
</dbReference>
<dbReference type="EMBL" id="CP036272">
    <property type="protein sequence ID" value="QDT58555.1"/>
    <property type="molecule type" value="Genomic_DNA"/>
</dbReference>
<dbReference type="GO" id="GO:0016491">
    <property type="term" value="F:oxidoreductase activity"/>
    <property type="evidence" value="ECO:0007669"/>
    <property type="project" value="UniProtKB-KW"/>
</dbReference>
<dbReference type="Proteomes" id="UP000315003">
    <property type="component" value="Chromosome"/>
</dbReference>
<organism evidence="7 8">
    <name type="scientific">Stieleria bergensis</name>
    <dbReference type="NCBI Taxonomy" id="2528025"/>
    <lineage>
        <taxon>Bacteria</taxon>
        <taxon>Pseudomonadati</taxon>
        <taxon>Planctomycetota</taxon>
        <taxon>Planctomycetia</taxon>
        <taxon>Pirellulales</taxon>
        <taxon>Pirellulaceae</taxon>
        <taxon>Stieleria</taxon>
    </lineage>
</organism>